<gene>
    <name evidence="1" type="ORF">BaRGS_00016138</name>
</gene>
<sequence length="116" mass="12677">MQRLGGQGHLSVSRQILYIESTQSMAGEKKKPQDHCCSVSKACLLQAAVPGGQNQDVTGDSPQNQTKPFDCLFLPEVLVSSSARHRPLSPTERPFLSRLLLSSQFQLFTSGCKCVL</sequence>
<proteinExistence type="predicted"/>
<name>A0ABD0KZJ7_9CAEN</name>
<dbReference type="EMBL" id="JACVVK020000101">
    <property type="protein sequence ID" value="KAK7492659.1"/>
    <property type="molecule type" value="Genomic_DNA"/>
</dbReference>
<dbReference type="Proteomes" id="UP001519460">
    <property type="component" value="Unassembled WGS sequence"/>
</dbReference>
<reference evidence="1 2" key="1">
    <citation type="journal article" date="2023" name="Sci. Data">
        <title>Genome assembly of the Korean intertidal mud-creeper Batillaria attramentaria.</title>
        <authorList>
            <person name="Patra A.K."/>
            <person name="Ho P.T."/>
            <person name="Jun S."/>
            <person name="Lee S.J."/>
            <person name="Kim Y."/>
            <person name="Won Y.J."/>
        </authorList>
    </citation>
    <scope>NUCLEOTIDE SEQUENCE [LARGE SCALE GENOMIC DNA]</scope>
    <source>
        <strain evidence="1">Wonlab-2016</strain>
    </source>
</reference>
<evidence type="ECO:0000313" key="2">
    <source>
        <dbReference type="Proteomes" id="UP001519460"/>
    </source>
</evidence>
<accession>A0ABD0KZJ7</accession>
<protein>
    <submittedName>
        <fullName evidence="1">Uncharacterized protein</fullName>
    </submittedName>
</protein>
<keyword evidence="2" id="KW-1185">Reference proteome</keyword>
<comment type="caution">
    <text evidence="1">The sequence shown here is derived from an EMBL/GenBank/DDBJ whole genome shotgun (WGS) entry which is preliminary data.</text>
</comment>
<organism evidence="1 2">
    <name type="scientific">Batillaria attramentaria</name>
    <dbReference type="NCBI Taxonomy" id="370345"/>
    <lineage>
        <taxon>Eukaryota</taxon>
        <taxon>Metazoa</taxon>
        <taxon>Spiralia</taxon>
        <taxon>Lophotrochozoa</taxon>
        <taxon>Mollusca</taxon>
        <taxon>Gastropoda</taxon>
        <taxon>Caenogastropoda</taxon>
        <taxon>Sorbeoconcha</taxon>
        <taxon>Cerithioidea</taxon>
        <taxon>Batillariidae</taxon>
        <taxon>Batillaria</taxon>
    </lineage>
</organism>
<evidence type="ECO:0000313" key="1">
    <source>
        <dbReference type="EMBL" id="KAK7492659.1"/>
    </source>
</evidence>
<dbReference type="AlphaFoldDB" id="A0ABD0KZJ7"/>